<dbReference type="SMART" id="SM01243">
    <property type="entry name" value="IRF-3"/>
    <property type="match status" value="1"/>
</dbReference>
<sequence>MVDREARFQAQHSFLVSVEYCEEEVLSHEVMGSDVRIAYKPFSLMMDGIPVISLPKPPDTIPISSDRSILSNLLSLMEGGVVLSSKEEGIYAERHSQAIVSWMGGTGDEMHVMERDVDPVMLFNRETFRQELERFSRADGFQPQIGFSLWFGQDSSLSAPISISIKLPWAQQLFKQAHDFRIWLESSPVSPGV</sequence>
<evidence type="ECO:0000313" key="5">
    <source>
        <dbReference type="RefSeq" id="XP_045571950.1"/>
    </source>
</evidence>
<accession>A0A0H4NHY2</accession>
<feature type="domain" description="Interferon regulatory factor-3" evidence="1">
    <location>
        <begin position="11"/>
        <end position="178"/>
    </location>
</feature>
<dbReference type="EMBL" id="KT223110">
    <property type="protein sequence ID" value="AKP41007.1"/>
    <property type="molecule type" value="Genomic_DNA"/>
</dbReference>
<dbReference type="SUPFAM" id="SSF49879">
    <property type="entry name" value="SMAD/FHA domain"/>
    <property type="match status" value="1"/>
</dbReference>
<evidence type="ECO:0000259" key="1">
    <source>
        <dbReference type="SMART" id="SM01243"/>
    </source>
</evidence>
<evidence type="ECO:0000313" key="2">
    <source>
        <dbReference type="EMBL" id="AKP40996.1"/>
    </source>
</evidence>
<dbReference type="PANTHER" id="PTHR11949:SF26">
    <property type="entry name" value="INTERFERON REGULATORY FACTOR 9"/>
    <property type="match status" value="1"/>
</dbReference>
<dbReference type="GO" id="GO:0002376">
    <property type="term" value="P:immune system process"/>
    <property type="evidence" value="ECO:0007669"/>
    <property type="project" value="TreeGrafter"/>
</dbReference>
<dbReference type="InterPro" id="IPR019471">
    <property type="entry name" value="Interferon_reg_factor-3"/>
</dbReference>
<dbReference type="Gene3D" id="2.60.200.10">
    <property type="match status" value="1"/>
</dbReference>
<dbReference type="RefSeq" id="XP_045571950.1">
    <property type="nucleotide sequence ID" value="XM_045715994.1"/>
</dbReference>
<proteinExistence type="predicted"/>
<dbReference type="EMBL" id="KP898410">
    <property type="protein sequence ID" value="AKP40996.1"/>
    <property type="molecule type" value="Genomic_DNA"/>
</dbReference>
<dbReference type="InterPro" id="IPR008984">
    <property type="entry name" value="SMAD_FHA_dom_sf"/>
</dbReference>
<dbReference type="EMBL" id="KT223111">
    <property type="protein sequence ID" value="AKP41008.1"/>
    <property type="molecule type" value="Genomic_DNA"/>
</dbReference>
<gene>
    <name evidence="3" type="primary">sdY</name>
    <name evidence="5" type="synonym">LOC123741785</name>
</gene>
<reference evidence="2" key="2">
    <citation type="submission" date="2015-03" db="EMBL/GenBank/DDBJ databases">
        <title>Genomic instability of the sex-determining locus in Atlantic salmon (Salmo salar).</title>
        <authorList>
            <person name="Lubieniecki K.P."/>
            <person name="Lin S."/>
            <person name="Palibroda E.I."/>
            <person name="Li J."/>
            <person name="Lai Y.Y.Y."/>
            <person name="Davidson W.S."/>
        </authorList>
    </citation>
    <scope>NUCLEOTIDE SEQUENCE</scope>
</reference>
<dbReference type="GO" id="GO:0000981">
    <property type="term" value="F:DNA-binding transcription factor activity, RNA polymerase II-specific"/>
    <property type="evidence" value="ECO:0007669"/>
    <property type="project" value="TreeGrafter"/>
</dbReference>
<evidence type="ECO:0000313" key="4">
    <source>
        <dbReference type="Proteomes" id="UP001652741"/>
    </source>
</evidence>
<dbReference type="EMBL" id="KT223109">
    <property type="protein sequence ID" value="AKP41006.1"/>
    <property type="molecule type" value="Genomic_DNA"/>
</dbReference>
<name>A0A0H4NHY2_SALSA</name>
<protein>
    <submittedName>
        <fullName evidence="3">Sexually dimorphic on the Y chromosome</fullName>
    </submittedName>
    <submittedName>
        <fullName evidence="5">Uncharacterized protein LOC123741785</fullName>
    </submittedName>
</protein>
<dbReference type="PANTHER" id="PTHR11949">
    <property type="entry name" value="INTERFERON REGULATORY FACTOR"/>
    <property type="match status" value="1"/>
</dbReference>
<dbReference type="EMBL" id="KP898412">
    <property type="protein sequence ID" value="AKP41004.1"/>
    <property type="molecule type" value="Genomic_DNA"/>
</dbReference>
<reference evidence="3" key="1">
    <citation type="journal article" date="2015" name="G3 (Bethesda)">
        <title>Genomic Instability of the Sex-Determining Locus in Atlantic Salmon (Salmo salar).</title>
        <authorList>
            <person name="Lubieniecki K.P."/>
            <person name="Lin S."/>
            <person name="Cabana E.I."/>
            <person name="Li J."/>
            <person name="Lai Y.Y."/>
            <person name="Davidson W.S."/>
        </authorList>
    </citation>
    <scope>NUCLEOTIDE SEQUENCE</scope>
</reference>
<reference evidence="5" key="3">
    <citation type="submission" date="2025-05" db="UniProtKB">
        <authorList>
            <consortium name="RefSeq"/>
        </authorList>
    </citation>
    <scope>IDENTIFICATION</scope>
</reference>
<dbReference type="Proteomes" id="UP001652741">
    <property type="component" value="Chromosome ssa03"/>
</dbReference>
<evidence type="ECO:0000313" key="3">
    <source>
        <dbReference type="EMBL" id="AKP41004.1"/>
    </source>
</evidence>
<dbReference type="SMR" id="A0A0H4NHY2"/>
<organism evidence="3">
    <name type="scientific">Salmo salar</name>
    <name type="common">Atlantic salmon</name>
    <dbReference type="NCBI Taxonomy" id="8030"/>
    <lineage>
        <taxon>Eukaryota</taxon>
        <taxon>Metazoa</taxon>
        <taxon>Chordata</taxon>
        <taxon>Craniata</taxon>
        <taxon>Vertebrata</taxon>
        <taxon>Euteleostomi</taxon>
        <taxon>Actinopterygii</taxon>
        <taxon>Neopterygii</taxon>
        <taxon>Teleostei</taxon>
        <taxon>Protacanthopterygii</taxon>
        <taxon>Salmoniformes</taxon>
        <taxon>Salmonidae</taxon>
        <taxon>Salmoninae</taxon>
        <taxon>Salmo</taxon>
    </lineage>
</organism>
<keyword evidence="4" id="KW-1185">Reference proteome</keyword>
<dbReference type="Pfam" id="PF10401">
    <property type="entry name" value="IRF-3"/>
    <property type="match status" value="1"/>
</dbReference>
<dbReference type="GO" id="GO:0005634">
    <property type="term" value="C:nucleus"/>
    <property type="evidence" value="ECO:0007669"/>
    <property type="project" value="TreeGrafter"/>
</dbReference>
<dbReference type="AlphaFoldDB" id="A0A0H4NHY2"/>
<dbReference type="GO" id="GO:0000978">
    <property type="term" value="F:RNA polymerase II cis-regulatory region sequence-specific DNA binding"/>
    <property type="evidence" value="ECO:0007669"/>
    <property type="project" value="TreeGrafter"/>
</dbReference>
<dbReference type="InterPro" id="IPR017855">
    <property type="entry name" value="SMAD-like_dom_sf"/>
</dbReference>